<organism evidence="8 9">
    <name type="scientific">Elioraea tepida</name>
    <dbReference type="NCBI Taxonomy" id="2843330"/>
    <lineage>
        <taxon>Bacteria</taxon>
        <taxon>Pseudomonadati</taxon>
        <taxon>Pseudomonadota</taxon>
        <taxon>Alphaproteobacteria</taxon>
        <taxon>Acetobacterales</taxon>
        <taxon>Elioraeaceae</taxon>
        <taxon>Elioraea</taxon>
    </lineage>
</organism>
<dbReference type="InterPro" id="IPR000045">
    <property type="entry name" value="Prepilin_IV_endopep_pep"/>
</dbReference>
<gene>
    <name evidence="8" type="ORF">KO353_14810</name>
</gene>
<evidence type="ECO:0000256" key="4">
    <source>
        <dbReference type="ARBA" id="ARBA00022989"/>
    </source>
</evidence>
<protein>
    <submittedName>
        <fullName evidence="8">Prepilin peptidase</fullName>
        <ecNumber evidence="8">3.4.23.43</ecNumber>
    </submittedName>
</protein>
<proteinExistence type="predicted"/>
<keyword evidence="8" id="KW-0378">Hydrolase</keyword>
<keyword evidence="4 6" id="KW-1133">Transmembrane helix</keyword>
<dbReference type="RefSeq" id="WP_218285549.1">
    <property type="nucleotide sequence ID" value="NZ_CP076448.1"/>
</dbReference>
<reference evidence="8" key="1">
    <citation type="submission" date="2021-06" db="EMBL/GenBank/DDBJ databases">
        <title>Elioraea tepida, sp. nov., a moderately thermophilic aerobic anoxygenic phototrophic bacterium isolated from an alkaline siliceous hot spring mat community in Yellowstone National Park, WY, USA.</title>
        <authorList>
            <person name="Saini M.K."/>
            <person name="Yoshida S."/>
            <person name="Sebastian A."/>
            <person name="Hirose S."/>
            <person name="Hara E."/>
            <person name="Tamaki H."/>
            <person name="Soulier N.T."/>
            <person name="Albert I."/>
            <person name="Hanada S."/>
            <person name="Bryant D.A."/>
            <person name="Tank M."/>
        </authorList>
    </citation>
    <scope>NUCLEOTIDE SEQUENCE</scope>
    <source>
        <strain evidence="8">MS-P2</strain>
    </source>
</reference>
<keyword evidence="9" id="KW-1185">Reference proteome</keyword>
<evidence type="ECO:0000256" key="2">
    <source>
        <dbReference type="ARBA" id="ARBA00022475"/>
    </source>
</evidence>
<sequence length="170" mass="17578">MATLLALAIILCLIAAAWRDLAVRRIPNGLAAVVAVAGAALRTLEGPAAFAATAATSALLFAALFLLFARGWLGGGDVKLATPVALGLPPEAVWPFIVLTALAGGVLSAVYLLAIRARPRQPSPQGRGRSVLRRVLAAECWRVRRRGPLPYGIALCASGVLLIANGQLQG</sequence>
<dbReference type="KEGG" id="elio:KO353_14810"/>
<evidence type="ECO:0000313" key="9">
    <source>
        <dbReference type="Proteomes" id="UP000694001"/>
    </source>
</evidence>
<dbReference type="Proteomes" id="UP000694001">
    <property type="component" value="Chromosome"/>
</dbReference>
<evidence type="ECO:0000256" key="1">
    <source>
        <dbReference type="ARBA" id="ARBA00004651"/>
    </source>
</evidence>
<dbReference type="PANTHER" id="PTHR36506:SF1">
    <property type="entry name" value="PREFLAGELLIN PEPTIDASE"/>
    <property type="match status" value="1"/>
</dbReference>
<dbReference type="AlphaFoldDB" id="A0A975U217"/>
<keyword evidence="2" id="KW-1003">Cell membrane</keyword>
<feature type="domain" description="Prepilin type IV endopeptidase peptidase" evidence="7">
    <location>
        <begin position="8"/>
        <end position="108"/>
    </location>
</feature>
<keyword evidence="3 6" id="KW-0812">Transmembrane</keyword>
<feature type="transmembrane region" description="Helical" evidence="6">
    <location>
        <begin position="93"/>
        <end position="114"/>
    </location>
</feature>
<keyword evidence="5 6" id="KW-0472">Membrane</keyword>
<dbReference type="Pfam" id="PF01478">
    <property type="entry name" value="Peptidase_A24"/>
    <property type="match status" value="1"/>
</dbReference>
<evidence type="ECO:0000256" key="3">
    <source>
        <dbReference type="ARBA" id="ARBA00022692"/>
    </source>
</evidence>
<feature type="transmembrane region" description="Helical" evidence="6">
    <location>
        <begin position="51"/>
        <end position="73"/>
    </location>
</feature>
<name>A0A975U217_9PROT</name>
<dbReference type="GO" id="GO:0004190">
    <property type="term" value="F:aspartic-type endopeptidase activity"/>
    <property type="evidence" value="ECO:0007669"/>
    <property type="project" value="UniProtKB-EC"/>
</dbReference>
<accession>A0A975U217</accession>
<dbReference type="PANTHER" id="PTHR36506">
    <property type="entry name" value="PREFLAGELLIN PEPTIDASE"/>
    <property type="match status" value="1"/>
</dbReference>
<dbReference type="InterPro" id="IPR052218">
    <property type="entry name" value="Preflagellin_Peptidase"/>
</dbReference>
<dbReference type="EC" id="3.4.23.43" evidence="8"/>
<dbReference type="EMBL" id="CP076448">
    <property type="protein sequence ID" value="QXM24492.1"/>
    <property type="molecule type" value="Genomic_DNA"/>
</dbReference>
<feature type="transmembrane region" description="Helical" evidence="6">
    <location>
        <begin position="149"/>
        <end position="168"/>
    </location>
</feature>
<dbReference type="GO" id="GO:0005886">
    <property type="term" value="C:plasma membrane"/>
    <property type="evidence" value="ECO:0007669"/>
    <property type="project" value="UniProtKB-SubCell"/>
</dbReference>
<evidence type="ECO:0000313" key="8">
    <source>
        <dbReference type="EMBL" id="QXM24492.1"/>
    </source>
</evidence>
<evidence type="ECO:0000259" key="7">
    <source>
        <dbReference type="Pfam" id="PF01478"/>
    </source>
</evidence>
<evidence type="ECO:0000256" key="6">
    <source>
        <dbReference type="SAM" id="Phobius"/>
    </source>
</evidence>
<evidence type="ECO:0000256" key="5">
    <source>
        <dbReference type="ARBA" id="ARBA00023136"/>
    </source>
</evidence>
<comment type="subcellular location">
    <subcellularLocation>
        <location evidence="1">Cell membrane</location>
        <topology evidence="1">Multi-pass membrane protein</topology>
    </subcellularLocation>
</comment>